<evidence type="ECO:0000313" key="2">
    <source>
        <dbReference type="EnsemblMetazoa" id="AFAF017162-PA"/>
    </source>
</evidence>
<evidence type="ECO:0000313" key="3">
    <source>
        <dbReference type="Proteomes" id="UP000075886"/>
    </source>
</evidence>
<evidence type="ECO:0000256" key="1">
    <source>
        <dbReference type="SAM" id="Phobius"/>
    </source>
</evidence>
<protein>
    <submittedName>
        <fullName evidence="2">Uncharacterized protein</fullName>
    </submittedName>
</protein>
<accession>A0A182QUK0</accession>
<dbReference type="VEuPathDB" id="VectorBase:AFAF017162"/>
<feature type="transmembrane region" description="Helical" evidence="1">
    <location>
        <begin position="48"/>
        <end position="67"/>
    </location>
</feature>
<name>A0A182QUK0_9DIPT</name>
<reference evidence="2" key="2">
    <citation type="submission" date="2020-05" db="UniProtKB">
        <authorList>
            <consortium name="EnsemblMetazoa"/>
        </authorList>
    </citation>
    <scope>IDENTIFICATION</scope>
    <source>
        <strain evidence="2">FAR1</strain>
    </source>
</reference>
<proteinExistence type="predicted"/>
<dbReference type="EnsemblMetazoa" id="AFAF017162-RA">
    <property type="protein sequence ID" value="AFAF017162-PA"/>
    <property type="gene ID" value="AFAF017162"/>
</dbReference>
<keyword evidence="1" id="KW-0812">Transmembrane</keyword>
<reference evidence="3" key="1">
    <citation type="submission" date="2014-01" db="EMBL/GenBank/DDBJ databases">
        <title>The Genome Sequence of Anopheles farauti FAR1 (V2).</title>
        <authorList>
            <consortium name="The Broad Institute Genomics Platform"/>
            <person name="Neafsey D.E."/>
            <person name="Besansky N."/>
            <person name="Howell P."/>
            <person name="Walton C."/>
            <person name="Young S.K."/>
            <person name="Zeng Q."/>
            <person name="Gargeya S."/>
            <person name="Fitzgerald M."/>
            <person name="Haas B."/>
            <person name="Abouelleil A."/>
            <person name="Allen A.W."/>
            <person name="Alvarado L."/>
            <person name="Arachchi H.M."/>
            <person name="Berlin A.M."/>
            <person name="Chapman S.B."/>
            <person name="Gainer-Dewar J."/>
            <person name="Goldberg J."/>
            <person name="Griggs A."/>
            <person name="Gujja S."/>
            <person name="Hansen M."/>
            <person name="Howarth C."/>
            <person name="Imamovic A."/>
            <person name="Ireland A."/>
            <person name="Larimer J."/>
            <person name="McCowan C."/>
            <person name="Murphy C."/>
            <person name="Pearson M."/>
            <person name="Poon T.W."/>
            <person name="Priest M."/>
            <person name="Roberts A."/>
            <person name="Saif S."/>
            <person name="Shea T."/>
            <person name="Sisk P."/>
            <person name="Sykes S."/>
            <person name="Wortman J."/>
            <person name="Nusbaum C."/>
            <person name="Birren B."/>
        </authorList>
    </citation>
    <scope>NUCLEOTIDE SEQUENCE [LARGE SCALE GENOMIC DNA]</scope>
    <source>
        <strain evidence="3">FAR1</strain>
    </source>
</reference>
<keyword evidence="1" id="KW-0472">Membrane</keyword>
<keyword evidence="3" id="KW-1185">Reference proteome</keyword>
<dbReference type="AlphaFoldDB" id="A0A182QUK0"/>
<organism evidence="2 3">
    <name type="scientific">Anopheles farauti</name>
    <dbReference type="NCBI Taxonomy" id="69004"/>
    <lineage>
        <taxon>Eukaryota</taxon>
        <taxon>Metazoa</taxon>
        <taxon>Ecdysozoa</taxon>
        <taxon>Arthropoda</taxon>
        <taxon>Hexapoda</taxon>
        <taxon>Insecta</taxon>
        <taxon>Pterygota</taxon>
        <taxon>Neoptera</taxon>
        <taxon>Endopterygota</taxon>
        <taxon>Diptera</taxon>
        <taxon>Nematocera</taxon>
        <taxon>Culicoidea</taxon>
        <taxon>Culicidae</taxon>
        <taxon>Anophelinae</taxon>
        <taxon>Anopheles</taxon>
    </lineage>
</organism>
<sequence>MDGDDGFLSPLSRVTVALPQPCDRVSAKADARDLYRKMTIFARTTAKGIITIIIIIIIIITISVVVIKQRIHFTSEKCCGGDAWCFTLLVLVFPAAGGGRKLKSCSPTDPPC</sequence>
<keyword evidence="1" id="KW-1133">Transmembrane helix</keyword>
<dbReference type="Proteomes" id="UP000075886">
    <property type="component" value="Unassembled WGS sequence"/>
</dbReference>
<dbReference type="EMBL" id="AXCN02002324">
    <property type="status" value="NOT_ANNOTATED_CDS"/>
    <property type="molecule type" value="Genomic_DNA"/>
</dbReference>